<dbReference type="PANTHER" id="PTHR21716:SF53">
    <property type="entry name" value="PERMEASE PERM-RELATED"/>
    <property type="match status" value="1"/>
</dbReference>
<feature type="transmembrane region" description="Helical" evidence="8">
    <location>
        <begin position="68"/>
        <end position="92"/>
    </location>
</feature>
<comment type="similarity">
    <text evidence="2">Belongs to the autoinducer-2 exporter (AI-2E) (TC 2.A.86) family.</text>
</comment>
<comment type="subcellular location">
    <subcellularLocation>
        <location evidence="1">Cell membrane</location>
        <topology evidence="1">Multi-pass membrane protein</topology>
    </subcellularLocation>
</comment>
<feature type="transmembrane region" description="Helical" evidence="8">
    <location>
        <begin position="12"/>
        <end position="32"/>
    </location>
</feature>
<keyword evidence="3" id="KW-0813">Transport</keyword>
<evidence type="ECO:0000256" key="3">
    <source>
        <dbReference type="ARBA" id="ARBA00022448"/>
    </source>
</evidence>
<feature type="transmembrane region" description="Helical" evidence="8">
    <location>
        <begin position="239"/>
        <end position="265"/>
    </location>
</feature>
<proteinExistence type="inferred from homology"/>
<evidence type="ECO:0000313" key="10">
    <source>
        <dbReference type="Proteomes" id="UP001171945"/>
    </source>
</evidence>
<comment type="caution">
    <text evidence="9">The sequence shown here is derived from an EMBL/GenBank/DDBJ whole genome shotgun (WGS) entry which is preliminary data.</text>
</comment>
<evidence type="ECO:0000256" key="4">
    <source>
        <dbReference type="ARBA" id="ARBA00022475"/>
    </source>
</evidence>
<dbReference type="Pfam" id="PF01594">
    <property type="entry name" value="AI-2E_transport"/>
    <property type="match status" value="1"/>
</dbReference>
<dbReference type="EMBL" id="JAUCGM010000084">
    <property type="protein sequence ID" value="MDM8562199.1"/>
    <property type="molecule type" value="Genomic_DNA"/>
</dbReference>
<evidence type="ECO:0000313" key="9">
    <source>
        <dbReference type="EMBL" id="MDM8562199.1"/>
    </source>
</evidence>
<feature type="transmembrane region" description="Helical" evidence="8">
    <location>
        <begin position="38"/>
        <end position="56"/>
    </location>
</feature>
<dbReference type="InterPro" id="IPR002549">
    <property type="entry name" value="AI-2E-like"/>
</dbReference>
<keyword evidence="7 8" id="KW-0472">Membrane</keyword>
<keyword evidence="4" id="KW-1003">Cell membrane</keyword>
<name>A0ABT7VRA7_9GAMM</name>
<organism evidence="9 10">
    <name type="scientific">Candidatus Marithioploca araucensis</name>
    <dbReference type="NCBI Taxonomy" id="70273"/>
    <lineage>
        <taxon>Bacteria</taxon>
        <taxon>Pseudomonadati</taxon>
        <taxon>Pseudomonadota</taxon>
        <taxon>Gammaproteobacteria</taxon>
        <taxon>Thiotrichales</taxon>
        <taxon>Thiotrichaceae</taxon>
        <taxon>Candidatus Marithioploca</taxon>
    </lineage>
</organism>
<keyword evidence="5 8" id="KW-0812">Transmembrane</keyword>
<accession>A0ABT7VRA7</accession>
<keyword evidence="6 8" id="KW-1133">Transmembrane helix</keyword>
<evidence type="ECO:0000256" key="1">
    <source>
        <dbReference type="ARBA" id="ARBA00004651"/>
    </source>
</evidence>
<evidence type="ECO:0000256" key="6">
    <source>
        <dbReference type="ARBA" id="ARBA00022989"/>
    </source>
</evidence>
<keyword evidence="10" id="KW-1185">Reference proteome</keyword>
<feature type="transmembrane region" description="Helical" evidence="8">
    <location>
        <begin position="155"/>
        <end position="176"/>
    </location>
</feature>
<dbReference type="Proteomes" id="UP001171945">
    <property type="component" value="Unassembled WGS sequence"/>
</dbReference>
<reference evidence="9" key="1">
    <citation type="submission" date="2023-06" db="EMBL/GenBank/DDBJ databases">
        <title>Uncultivated large filamentous bacteria from sulfidic sediments reveal new species and different genomic features in energy metabolism and defense.</title>
        <authorList>
            <person name="Fonseca A."/>
        </authorList>
    </citation>
    <scope>NUCLEOTIDE SEQUENCE</scope>
    <source>
        <strain evidence="9">HSG4</strain>
    </source>
</reference>
<dbReference type="PANTHER" id="PTHR21716">
    <property type="entry name" value="TRANSMEMBRANE PROTEIN"/>
    <property type="match status" value="1"/>
</dbReference>
<evidence type="ECO:0000256" key="2">
    <source>
        <dbReference type="ARBA" id="ARBA00009773"/>
    </source>
</evidence>
<gene>
    <name evidence="9" type="ORF">QUF54_02480</name>
</gene>
<feature type="transmembrane region" description="Helical" evidence="8">
    <location>
        <begin position="216"/>
        <end position="233"/>
    </location>
</feature>
<evidence type="ECO:0000256" key="7">
    <source>
        <dbReference type="ARBA" id="ARBA00023136"/>
    </source>
</evidence>
<protein>
    <submittedName>
        <fullName evidence="9">AI-2E family transporter</fullName>
    </submittedName>
</protein>
<feature type="transmembrane region" description="Helical" evidence="8">
    <location>
        <begin position="306"/>
        <end position="337"/>
    </location>
</feature>
<sequence>MIKVIKDWLHCYFSDPQAVFIAILLVASFTILMTMNEMLAPVLASLVIAYLLDGVIEKMHLWHIPRSLAVFLVYSTFITLLMFIVVVLLPLVSYQLTQLIQELPSMVARGHQLLHDLPEKYEIISAEQVEGIINSIRIKVDQIARIILSYSLASIPAVITLLVYSILVPLLVFFFLKDKDKIIKWFVAFLPKEHTVAKNVWFEMDAQMGNYIRGKVYEVFIVGTFSYFPFAYMDLNYASLLAVLVGLSVIIPYVGAVVVTFPVFLVAYFQWGIGSDFFWVMGMYGIIQGLDGNVLVPLLFSEAVNLHPVAIIVAVLVFGGIWGFWGVFFAIPLATLVKALLSAWPRSPIPIKEEVNTQPPQKVAEQN</sequence>
<feature type="transmembrane region" description="Helical" evidence="8">
    <location>
        <begin position="277"/>
        <end position="300"/>
    </location>
</feature>
<evidence type="ECO:0000256" key="8">
    <source>
        <dbReference type="SAM" id="Phobius"/>
    </source>
</evidence>
<evidence type="ECO:0000256" key="5">
    <source>
        <dbReference type="ARBA" id="ARBA00022692"/>
    </source>
</evidence>